<protein>
    <submittedName>
        <fullName evidence="5">Arabinose metabolism transcriptional repressor</fullName>
    </submittedName>
</protein>
<feature type="domain" description="HTH gntR-type" evidence="4">
    <location>
        <begin position="4"/>
        <end position="72"/>
    </location>
</feature>
<dbReference type="InterPro" id="IPR036390">
    <property type="entry name" value="WH_DNA-bd_sf"/>
</dbReference>
<evidence type="ECO:0000313" key="6">
    <source>
        <dbReference type="Proteomes" id="UP001144256"/>
    </source>
</evidence>
<dbReference type="PRINTS" id="PR00035">
    <property type="entry name" value="HTHGNTR"/>
</dbReference>
<evidence type="ECO:0000259" key="4">
    <source>
        <dbReference type="PROSITE" id="PS50949"/>
    </source>
</evidence>
<reference evidence="5" key="1">
    <citation type="submission" date="2022-06" db="EMBL/GenBank/DDBJ databases">
        <title>Vallitalea longa sp. nov., an anaerobic bacterium isolated from marine sediment.</title>
        <authorList>
            <person name="Hirano S."/>
            <person name="Terahara T."/>
            <person name="Mori K."/>
            <person name="Hamada M."/>
            <person name="Matsumoto R."/>
            <person name="Kobayashi T."/>
        </authorList>
    </citation>
    <scope>NUCLEOTIDE SEQUENCE</scope>
    <source>
        <strain evidence="5">SH18-1</strain>
    </source>
</reference>
<name>A0A9W5YEI8_9FIRM</name>
<keyword evidence="2" id="KW-0238">DNA-binding</keyword>
<organism evidence="5 6">
    <name type="scientific">Vallitalea longa</name>
    <dbReference type="NCBI Taxonomy" id="2936439"/>
    <lineage>
        <taxon>Bacteria</taxon>
        <taxon>Bacillati</taxon>
        <taxon>Bacillota</taxon>
        <taxon>Clostridia</taxon>
        <taxon>Lachnospirales</taxon>
        <taxon>Vallitaleaceae</taxon>
        <taxon>Vallitalea</taxon>
    </lineage>
</organism>
<dbReference type="Gene3D" id="1.10.10.10">
    <property type="entry name" value="Winged helix-like DNA-binding domain superfamily/Winged helix DNA-binding domain"/>
    <property type="match status" value="1"/>
</dbReference>
<dbReference type="SUPFAM" id="SSF53822">
    <property type="entry name" value="Periplasmic binding protein-like I"/>
    <property type="match status" value="1"/>
</dbReference>
<dbReference type="CDD" id="cd07377">
    <property type="entry name" value="WHTH_GntR"/>
    <property type="match status" value="1"/>
</dbReference>
<evidence type="ECO:0000256" key="2">
    <source>
        <dbReference type="ARBA" id="ARBA00023125"/>
    </source>
</evidence>
<dbReference type="GO" id="GO:0000976">
    <property type="term" value="F:transcription cis-regulatory region binding"/>
    <property type="evidence" value="ECO:0007669"/>
    <property type="project" value="TreeGrafter"/>
</dbReference>
<gene>
    <name evidence="5" type="primary">araR</name>
    <name evidence="5" type="ORF">SH1V18_40840</name>
</gene>
<evidence type="ECO:0000256" key="1">
    <source>
        <dbReference type="ARBA" id="ARBA00023015"/>
    </source>
</evidence>
<dbReference type="Pfam" id="PF13377">
    <property type="entry name" value="Peripla_BP_3"/>
    <property type="match status" value="1"/>
</dbReference>
<dbReference type="FunFam" id="1.10.10.10:FF:000079">
    <property type="entry name" value="GntR family transcriptional regulator"/>
    <property type="match status" value="1"/>
</dbReference>
<dbReference type="Pfam" id="PF00392">
    <property type="entry name" value="GntR"/>
    <property type="match status" value="1"/>
</dbReference>
<sequence>MDVQPKYKTLKNYVLKHIQDGTYKTKETIPSENELCKLFDTSRVTVRKAIDELVHENYLYRVQGVGTFVQDFSYHKQDTTNRVDLIFHDNNFLFSEFNSNIILGVEKVLSQAGLNIATYYSMNNADSQYDKINNAINEGAKAIILCGCLEEEKNTKLKEFVNCPIPIVCIDRYFETLPFDAVIGEDFDAGYEAGKTFIEHGCNNIGYYYPYSIESSVTKGRLNGLLQSMKDNDIVINENLVISHTNTKKENVYDYNAISNNIHNYLLNNKDLQGILVFNDITALLFYKEAARLGIRIPEDIELISFGNFYIDSIFEVGLTSFNQHVDKMGEEAAKIIINRLINKDDRRKIVKIKYELVRRKSC</sequence>
<dbReference type="CDD" id="cd06267">
    <property type="entry name" value="PBP1_LacI_sugar_binding-like"/>
    <property type="match status" value="1"/>
</dbReference>
<dbReference type="AlphaFoldDB" id="A0A9W5YEI8"/>
<dbReference type="PANTHER" id="PTHR30146">
    <property type="entry name" value="LACI-RELATED TRANSCRIPTIONAL REPRESSOR"/>
    <property type="match status" value="1"/>
</dbReference>
<dbReference type="InterPro" id="IPR046335">
    <property type="entry name" value="LacI/GalR-like_sensor"/>
</dbReference>
<dbReference type="InterPro" id="IPR028082">
    <property type="entry name" value="Peripla_BP_I"/>
</dbReference>
<evidence type="ECO:0000256" key="3">
    <source>
        <dbReference type="ARBA" id="ARBA00023163"/>
    </source>
</evidence>
<dbReference type="InterPro" id="IPR036388">
    <property type="entry name" value="WH-like_DNA-bd_sf"/>
</dbReference>
<accession>A0A9W5YEI8</accession>
<dbReference type="RefSeq" id="WP_281818775.1">
    <property type="nucleotide sequence ID" value="NZ_BRLB01000019.1"/>
</dbReference>
<dbReference type="SUPFAM" id="SSF46785">
    <property type="entry name" value="Winged helix' DNA-binding domain"/>
    <property type="match status" value="1"/>
</dbReference>
<dbReference type="Proteomes" id="UP001144256">
    <property type="component" value="Unassembled WGS sequence"/>
</dbReference>
<dbReference type="InterPro" id="IPR000524">
    <property type="entry name" value="Tscrpt_reg_HTH_GntR"/>
</dbReference>
<keyword evidence="3" id="KW-0804">Transcription</keyword>
<dbReference type="EMBL" id="BRLB01000019">
    <property type="protein sequence ID" value="GKX31604.1"/>
    <property type="molecule type" value="Genomic_DNA"/>
</dbReference>
<evidence type="ECO:0000313" key="5">
    <source>
        <dbReference type="EMBL" id="GKX31604.1"/>
    </source>
</evidence>
<dbReference type="PANTHER" id="PTHR30146:SF109">
    <property type="entry name" value="HTH-TYPE TRANSCRIPTIONAL REGULATOR GALS"/>
    <property type="match status" value="1"/>
</dbReference>
<dbReference type="PROSITE" id="PS50949">
    <property type="entry name" value="HTH_GNTR"/>
    <property type="match status" value="1"/>
</dbReference>
<keyword evidence="6" id="KW-1185">Reference proteome</keyword>
<dbReference type="GO" id="GO:0003700">
    <property type="term" value="F:DNA-binding transcription factor activity"/>
    <property type="evidence" value="ECO:0007669"/>
    <property type="project" value="InterPro"/>
</dbReference>
<dbReference type="SMART" id="SM00345">
    <property type="entry name" value="HTH_GNTR"/>
    <property type="match status" value="1"/>
</dbReference>
<dbReference type="Gene3D" id="3.40.50.2300">
    <property type="match status" value="2"/>
</dbReference>
<proteinExistence type="predicted"/>
<comment type="caution">
    <text evidence="5">The sequence shown here is derived from an EMBL/GenBank/DDBJ whole genome shotgun (WGS) entry which is preliminary data.</text>
</comment>
<keyword evidence="1" id="KW-0805">Transcription regulation</keyword>